<dbReference type="InterPro" id="IPR001806">
    <property type="entry name" value="Small_GTPase"/>
</dbReference>
<dbReference type="Proteomes" id="UP000039865">
    <property type="component" value="Unassembled WGS sequence"/>
</dbReference>
<dbReference type="InParanoid" id="A0A078AEI3"/>
<dbReference type="InterPro" id="IPR027417">
    <property type="entry name" value="P-loop_NTPase"/>
</dbReference>
<keyword evidence="2" id="KW-1185">Reference proteome</keyword>
<dbReference type="AlphaFoldDB" id="A0A078AEI3"/>
<dbReference type="Gene3D" id="3.40.50.300">
    <property type="entry name" value="P-loop containing nucleotide triphosphate hydrolases"/>
    <property type="match status" value="1"/>
</dbReference>
<dbReference type="SUPFAM" id="SSF52540">
    <property type="entry name" value="P-loop containing nucleoside triphosphate hydrolases"/>
    <property type="match status" value="1"/>
</dbReference>
<evidence type="ECO:0000313" key="1">
    <source>
        <dbReference type="EMBL" id="CDW80256.1"/>
    </source>
</evidence>
<protein>
    <submittedName>
        <fullName evidence="1">Uncharacterized protein</fullName>
    </submittedName>
</protein>
<gene>
    <name evidence="1" type="primary">Contig10384.g11076</name>
    <name evidence="1" type="ORF">STYLEM_9252</name>
</gene>
<dbReference type="GO" id="GO:0005525">
    <property type="term" value="F:GTP binding"/>
    <property type="evidence" value="ECO:0007669"/>
    <property type="project" value="InterPro"/>
</dbReference>
<evidence type="ECO:0000313" key="2">
    <source>
        <dbReference type="Proteomes" id="UP000039865"/>
    </source>
</evidence>
<sequence length="201" mass="24208">MDEQSVRKQLVKPLEINKSNQCDIDCFVIGDWNLFEQVEMKKIFNLENLNDSVIRNYVEKTTSNSMIKFNVYRTQLTANVCHSQDFIHYRNLEAHSSTILIQYDYGTIILFELRDNDQFEDAREFIETIRRKYSTQHFMVLVGFHYRYDPRRHKPYEFYSYYARENNCGYLEMSIDSGQNYYEAILLTVLQKLDFTEESEK</sequence>
<accession>A0A078AEI3</accession>
<dbReference type="GO" id="GO:0003924">
    <property type="term" value="F:GTPase activity"/>
    <property type="evidence" value="ECO:0007669"/>
    <property type="project" value="InterPro"/>
</dbReference>
<organism evidence="1 2">
    <name type="scientific">Stylonychia lemnae</name>
    <name type="common">Ciliate</name>
    <dbReference type="NCBI Taxonomy" id="5949"/>
    <lineage>
        <taxon>Eukaryota</taxon>
        <taxon>Sar</taxon>
        <taxon>Alveolata</taxon>
        <taxon>Ciliophora</taxon>
        <taxon>Intramacronucleata</taxon>
        <taxon>Spirotrichea</taxon>
        <taxon>Stichotrichia</taxon>
        <taxon>Sporadotrichida</taxon>
        <taxon>Oxytrichidae</taxon>
        <taxon>Stylonychinae</taxon>
        <taxon>Stylonychia</taxon>
    </lineage>
</organism>
<name>A0A078AEI3_STYLE</name>
<proteinExistence type="predicted"/>
<reference evidence="1 2" key="1">
    <citation type="submission" date="2014-06" db="EMBL/GenBank/DDBJ databases">
        <authorList>
            <person name="Swart Estienne"/>
        </authorList>
    </citation>
    <scope>NUCLEOTIDE SEQUENCE [LARGE SCALE GENOMIC DNA]</scope>
    <source>
        <strain evidence="1 2">130c</strain>
    </source>
</reference>
<dbReference type="EMBL" id="CCKQ01008789">
    <property type="protein sequence ID" value="CDW80256.1"/>
    <property type="molecule type" value="Genomic_DNA"/>
</dbReference>
<dbReference type="Pfam" id="PF00071">
    <property type="entry name" value="Ras"/>
    <property type="match status" value="1"/>
</dbReference>